<evidence type="ECO:0000313" key="2">
    <source>
        <dbReference type="EMBL" id="SHH76084.1"/>
    </source>
</evidence>
<reference evidence="2 3" key="1">
    <citation type="submission" date="2016-11" db="EMBL/GenBank/DDBJ databases">
        <authorList>
            <person name="Jaros S."/>
            <person name="Januszkiewicz K."/>
            <person name="Wedrychowicz H."/>
        </authorList>
    </citation>
    <scope>NUCLEOTIDE SEQUENCE [LARGE SCALE GENOMIC DNA]</scope>
    <source>
        <strain evidence="2 3">DSM 29431</strain>
    </source>
</reference>
<dbReference type="OrthoDB" id="9804153at2"/>
<dbReference type="InterPro" id="IPR051531">
    <property type="entry name" value="N-acetyltransferase"/>
</dbReference>
<dbReference type="InterPro" id="IPR000182">
    <property type="entry name" value="GNAT_dom"/>
</dbReference>
<dbReference type="Pfam" id="PF13302">
    <property type="entry name" value="Acetyltransf_3"/>
    <property type="match status" value="1"/>
</dbReference>
<accession>A0A1M5VM07</accession>
<name>A0A1M5VM07_9RHOB</name>
<sequence length="192" mass="21929">MTAMLETERLILRQLRPDDADWLAAEIARPEVHQWLTSPPRPYRLEDARGYIDRVRDCPGYRMIERDGTRCGVVSITPKDGDGAAHEIGFWLCREAWGHGLMTEAAAAMIDWHFDRHTVLASGWMQQNAGSESVHRKLGFQETGEVRMIYAHFHGRDVPVVRVRLDRQSWGDVDRTGLRFARSTDAKEGITS</sequence>
<feature type="domain" description="N-acetyltransferase" evidence="1">
    <location>
        <begin position="10"/>
        <end position="168"/>
    </location>
</feature>
<dbReference type="EMBL" id="FQXC01000004">
    <property type="protein sequence ID" value="SHH76084.1"/>
    <property type="molecule type" value="Genomic_DNA"/>
</dbReference>
<dbReference type="GO" id="GO:0016747">
    <property type="term" value="F:acyltransferase activity, transferring groups other than amino-acyl groups"/>
    <property type="evidence" value="ECO:0007669"/>
    <property type="project" value="InterPro"/>
</dbReference>
<dbReference type="Gene3D" id="3.40.630.30">
    <property type="match status" value="1"/>
</dbReference>
<organism evidence="2 3">
    <name type="scientific">Marivita hallyeonensis</name>
    <dbReference type="NCBI Taxonomy" id="996342"/>
    <lineage>
        <taxon>Bacteria</taxon>
        <taxon>Pseudomonadati</taxon>
        <taxon>Pseudomonadota</taxon>
        <taxon>Alphaproteobacteria</taxon>
        <taxon>Rhodobacterales</taxon>
        <taxon>Roseobacteraceae</taxon>
        <taxon>Marivita</taxon>
    </lineage>
</organism>
<dbReference type="InterPro" id="IPR016181">
    <property type="entry name" value="Acyl_CoA_acyltransferase"/>
</dbReference>
<dbReference type="SUPFAM" id="SSF55729">
    <property type="entry name" value="Acyl-CoA N-acyltransferases (Nat)"/>
    <property type="match status" value="1"/>
</dbReference>
<evidence type="ECO:0000259" key="1">
    <source>
        <dbReference type="PROSITE" id="PS51186"/>
    </source>
</evidence>
<dbReference type="PROSITE" id="PS51186">
    <property type="entry name" value="GNAT"/>
    <property type="match status" value="1"/>
</dbReference>
<gene>
    <name evidence="2" type="ORF">SAMN05443551_2937</name>
</gene>
<dbReference type="Proteomes" id="UP000184221">
    <property type="component" value="Unassembled WGS sequence"/>
</dbReference>
<evidence type="ECO:0000313" key="3">
    <source>
        <dbReference type="Proteomes" id="UP000184221"/>
    </source>
</evidence>
<dbReference type="AlphaFoldDB" id="A0A1M5VM07"/>
<dbReference type="PANTHER" id="PTHR43792">
    <property type="entry name" value="GNAT FAMILY, PUTATIVE (AFU_ORTHOLOGUE AFUA_3G00765)-RELATED-RELATED"/>
    <property type="match status" value="1"/>
</dbReference>
<proteinExistence type="predicted"/>
<protein>
    <submittedName>
        <fullName evidence="2">Protein N-acetyltransferase, RimJ/RimL family</fullName>
    </submittedName>
</protein>
<dbReference type="STRING" id="996342.SAMN05443551_2937"/>
<keyword evidence="3" id="KW-1185">Reference proteome</keyword>
<keyword evidence="2" id="KW-0808">Transferase</keyword>